<evidence type="ECO:0000259" key="6">
    <source>
        <dbReference type="PROSITE" id="PS50048"/>
    </source>
</evidence>
<evidence type="ECO:0000313" key="7">
    <source>
        <dbReference type="EMBL" id="KFH42554.1"/>
    </source>
</evidence>
<evidence type="ECO:0000256" key="4">
    <source>
        <dbReference type="ARBA" id="ARBA00023242"/>
    </source>
</evidence>
<feature type="compositionally biased region" description="Acidic residues" evidence="5">
    <location>
        <begin position="102"/>
        <end position="112"/>
    </location>
</feature>
<feature type="region of interest" description="Disordered" evidence="5">
    <location>
        <begin position="600"/>
        <end position="642"/>
    </location>
</feature>
<evidence type="ECO:0000256" key="1">
    <source>
        <dbReference type="ARBA" id="ARBA00022723"/>
    </source>
</evidence>
<dbReference type="InterPro" id="IPR001138">
    <property type="entry name" value="Zn2Cys6_DnaBD"/>
</dbReference>
<dbReference type="GO" id="GO:0008270">
    <property type="term" value="F:zinc ion binding"/>
    <property type="evidence" value="ECO:0007669"/>
    <property type="project" value="InterPro"/>
</dbReference>
<evidence type="ECO:0000256" key="2">
    <source>
        <dbReference type="ARBA" id="ARBA00023015"/>
    </source>
</evidence>
<dbReference type="Proteomes" id="UP000029964">
    <property type="component" value="Unassembled WGS sequence"/>
</dbReference>
<dbReference type="PANTHER" id="PTHR47840">
    <property type="entry name" value="ZN(II)2CYS6 TRANSCRIPTION FACTOR (EUROFUNG)-RELATED"/>
    <property type="match status" value="1"/>
</dbReference>
<evidence type="ECO:0000256" key="3">
    <source>
        <dbReference type="ARBA" id="ARBA00023163"/>
    </source>
</evidence>
<name>A0A086SZM2_HAPC1</name>
<dbReference type="CDD" id="cd00067">
    <property type="entry name" value="GAL4"/>
    <property type="match status" value="1"/>
</dbReference>
<dbReference type="InterPro" id="IPR036864">
    <property type="entry name" value="Zn2-C6_fun-type_DNA-bd_sf"/>
</dbReference>
<dbReference type="STRING" id="857340.A0A086SZM2"/>
<dbReference type="SMART" id="SM00066">
    <property type="entry name" value="GAL4"/>
    <property type="match status" value="1"/>
</dbReference>
<dbReference type="GO" id="GO:0003677">
    <property type="term" value="F:DNA binding"/>
    <property type="evidence" value="ECO:0007669"/>
    <property type="project" value="InterPro"/>
</dbReference>
<keyword evidence="1" id="KW-0479">Metal-binding</keyword>
<accession>A0A086SZM2</accession>
<proteinExistence type="predicted"/>
<dbReference type="PROSITE" id="PS50048">
    <property type="entry name" value="ZN2_CY6_FUNGAL_2"/>
    <property type="match status" value="1"/>
</dbReference>
<reference evidence="8" key="1">
    <citation type="journal article" date="2014" name="Genome Announc.">
        <title>Genome sequence and annotation of Acremonium chrysogenum, producer of the beta-lactam antibiotic cephalosporin C.</title>
        <authorList>
            <person name="Terfehr D."/>
            <person name="Dahlmann T.A."/>
            <person name="Specht T."/>
            <person name="Zadra I."/>
            <person name="Kuernsteiner H."/>
            <person name="Kueck U."/>
        </authorList>
    </citation>
    <scope>NUCLEOTIDE SEQUENCE [LARGE SCALE GENOMIC DNA]</scope>
    <source>
        <strain evidence="8">ATCC 11550 / CBS 779.69 / DSM 880 / IAM 14645 / JCM 23072 / IMI 49137</strain>
    </source>
</reference>
<feature type="region of interest" description="Disordered" evidence="5">
    <location>
        <begin position="1"/>
        <end position="29"/>
    </location>
</feature>
<feature type="region of interest" description="Disordered" evidence="5">
    <location>
        <begin position="68"/>
        <end position="125"/>
    </location>
</feature>
<keyword evidence="4" id="KW-0539">Nucleus</keyword>
<dbReference type="SMART" id="SM00906">
    <property type="entry name" value="Fungal_trans"/>
    <property type="match status" value="1"/>
</dbReference>
<dbReference type="HOGENOM" id="CLU_004804_2_0_1"/>
<evidence type="ECO:0000256" key="5">
    <source>
        <dbReference type="SAM" id="MobiDB-lite"/>
    </source>
</evidence>
<feature type="compositionally biased region" description="Low complexity" evidence="5">
    <location>
        <begin position="1"/>
        <end position="15"/>
    </location>
</feature>
<dbReference type="CDD" id="cd12148">
    <property type="entry name" value="fungal_TF_MHR"/>
    <property type="match status" value="1"/>
</dbReference>
<dbReference type="EMBL" id="JPKY01000091">
    <property type="protein sequence ID" value="KFH42554.1"/>
    <property type="molecule type" value="Genomic_DNA"/>
</dbReference>
<keyword evidence="8" id="KW-1185">Reference proteome</keyword>
<gene>
    <name evidence="7" type="ORF">ACRE_067160</name>
</gene>
<dbReference type="PANTHER" id="PTHR47840:SF1">
    <property type="entry name" value="ZN(II)2CYS6 TRANSCRIPTION FACTOR (EUROFUNG)"/>
    <property type="match status" value="1"/>
</dbReference>
<feature type="domain" description="Zn(2)-C6 fungal-type" evidence="6">
    <location>
        <begin position="30"/>
        <end position="60"/>
    </location>
</feature>
<dbReference type="Gene3D" id="4.10.240.10">
    <property type="entry name" value="Zn(2)-C6 fungal-type DNA-binding domain"/>
    <property type="match status" value="1"/>
</dbReference>
<dbReference type="GO" id="GO:0006351">
    <property type="term" value="P:DNA-templated transcription"/>
    <property type="evidence" value="ECO:0007669"/>
    <property type="project" value="InterPro"/>
</dbReference>
<dbReference type="GO" id="GO:0000981">
    <property type="term" value="F:DNA-binding transcription factor activity, RNA polymerase II-specific"/>
    <property type="evidence" value="ECO:0007669"/>
    <property type="project" value="InterPro"/>
</dbReference>
<sequence>MQDSASSVSSGASPARIHPHRKLMRKGTRSCTECRRRKIRCIFVRGSAVCEHCSTRGIACIDQRDRVDHGASNAPSHPGSSHEASRDPAQKPSPLLTGPVPEENEDEDEAFDVEPRGDQSYTHPPLVSMLKNTQHSKHSASISRVLSNTPDEDVAAATAAGPGPRVPKDKSSPVCEALRSALPPYDAIATTLSNNSSWWDSFRQKTRVITQSEPFTPLSRFAAQAYTSSNPAEMGMLAVAYTRSLGRSHRILGLVDSLVISDFPLVSTPGGMECLVLLAKTFTDIGQPRRAWLTWRRGVAVAQLMGLHRLPQDHSALHHRIWLAIYHGDRFTSLLLGLPHAVNDALFSSSPVPAHISPGPLDIWLPAFIHGCAIMAGQAIECNVPTPRPSFARAMLLDEQMEAMAGSAPPWWWDVPAECPSSPAEINGLVDRLLIQIFFFHVRMYIHLPFLSSSAQPSSKYNTSRAACVDAARNLVTRFLLLRSDIPGTTRSLFDCKTSDFVGFAATAVLLAGRRSHSSGTEPAEGDDGSDLRLVTQVRETLQRLEERCGCKVAAQCRAALAQLAGPCSLPSASHQNTETTVPIPYLGNFVLRRQFENDENPQINDGSSHHHHHHHHPLHIQQPDPSWHATPHDEPDSSNDSLLSMEMDYSVEYMGYQPSQPVFMGDGGGGGSGWASGGEGGDGFGLGAASLDLDQDWNLFTPFLSV</sequence>
<dbReference type="OrthoDB" id="5392779at2759"/>
<protein>
    <recommendedName>
        <fullName evidence="6">Zn(2)-C6 fungal-type domain-containing protein</fullName>
    </recommendedName>
</protein>
<comment type="caution">
    <text evidence="7">The sequence shown here is derived from an EMBL/GenBank/DDBJ whole genome shotgun (WGS) entry which is preliminary data.</text>
</comment>
<keyword evidence="2" id="KW-0805">Transcription regulation</keyword>
<organism evidence="7 8">
    <name type="scientific">Hapsidospora chrysogenum (strain ATCC 11550 / CBS 779.69 / DSM 880 / IAM 14645 / JCM 23072 / IMI 49137)</name>
    <name type="common">Acremonium chrysogenum</name>
    <dbReference type="NCBI Taxonomy" id="857340"/>
    <lineage>
        <taxon>Eukaryota</taxon>
        <taxon>Fungi</taxon>
        <taxon>Dikarya</taxon>
        <taxon>Ascomycota</taxon>
        <taxon>Pezizomycotina</taxon>
        <taxon>Sordariomycetes</taxon>
        <taxon>Hypocreomycetidae</taxon>
        <taxon>Hypocreales</taxon>
        <taxon>Bionectriaceae</taxon>
        <taxon>Hapsidospora</taxon>
    </lineage>
</organism>
<evidence type="ECO:0000313" key="8">
    <source>
        <dbReference type="Proteomes" id="UP000029964"/>
    </source>
</evidence>
<feature type="compositionally biased region" description="Basic residues" evidence="5">
    <location>
        <begin position="17"/>
        <end position="28"/>
    </location>
</feature>
<dbReference type="PROSITE" id="PS00463">
    <property type="entry name" value="ZN2_CY6_FUNGAL_1"/>
    <property type="match status" value="1"/>
</dbReference>
<dbReference type="AlphaFoldDB" id="A0A086SZM2"/>
<dbReference type="InterPro" id="IPR007219">
    <property type="entry name" value="XnlR_reg_dom"/>
</dbReference>
<dbReference type="SUPFAM" id="SSF57701">
    <property type="entry name" value="Zn2/Cys6 DNA-binding domain"/>
    <property type="match status" value="1"/>
</dbReference>
<feature type="compositionally biased region" description="Basic residues" evidence="5">
    <location>
        <begin position="610"/>
        <end position="619"/>
    </location>
</feature>
<keyword evidence="3" id="KW-0804">Transcription</keyword>